<gene>
    <name evidence="5" type="ORF">GCM10022242_11530</name>
</gene>
<name>A0ABP7I6Y9_9ACTN</name>
<feature type="domain" description="5'-Nucleotidase C-terminal" evidence="4">
    <location>
        <begin position="386"/>
        <end position="556"/>
    </location>
</feature>
<evidence type="ECO:0000256" key="1">
    <source>
        <dbReference type="ARBA" id="ARBA00022729"/>
    </source>
</evidence>
<dbReference type="InterPro" id="IPR004843">
    <property type="entry name" value="Calcineurin-like_PHP"/>
</dbReference>
<dbReference type="InterPro" id="IPR006146">
    <property type="entry name" value="5'-Nucleotdase_CS"/>
</dbReference>
<comment type="caution">
    <text evidence="5">The sequence shown here is derived from an EMBL/GenBank/DDBJ whole genome shotgun (WGS) entry which is preliminary data.</text>
</comment>
<dbReference type="Gene3D" id="3.60.21.10">
    <property type="match status" value="1"/>
</dbReference>
<dbReference type="PANTHER" id="PTHR11575:SF24">
    <property type="entry name" value="5'-NUCLEOTIDASE"/>
    <property type="match status" value="1"/>
</dbReference>
<protein>
    <recommendedName>
        <fullName evidence="7">Bifunctional metallophosphatase/5'-nucleotidase</fullName>
    </recommendedName>
</protein>
<dbReference type="EMBL" id="BAABAH010000003">
    <property type="protein sequence ID" value="GAA3810668.1"/>
    <property type="molecule type" value="Genomic_DNA"/>
</dbReference>
<feature type="chain" id="PRO_5045156586" description="Bifunctional metallophosphatase/5'-nucleotidase" evidence="2">
    <location>
        <begin position="36"/>
        <end position="794"/>
    </location>
</feature>
<sequence length="794" mass="82401">MRMRSSTPRRLAASTLGVGLAVAGLTAAGTAPASAAAPVDIQILATNDFHGRILQNASGGEAGAAVLAGAVEQLRGTNPNTVFAAAGDLIGASTFESFIQHDKPTIDALNAAGLEVSAVGNHELDQGYDDLVNRVMAPYDATTNPEGGAEWKYIAANLKMKATGDPAVPATFMKSEGGVDVGFVGAVTEDLPSLVSPAGIADIDVTDIVDSVNTEAAALRNDGADVVVMLVHEGSASTDCQSPQFTDPSTTWGNIVQNVSPDVDAIVSGHTHLAYNCHFPVSAWAGRPVTDRPVVSAGRYGVNLNQLEFSVDPDTGDVQAVDQQLLPLMSPDPDGSGPGLPTALYPADPAVQTIVQDAKDKAAELGAQVLGQVAAPFNRAKLADGTTENRGGESTLGNLVAEAQRWATEKPESGSAQIAFMNPGGLRDDMAGTVDGDARDVTYKQAAVVQPFANTLVNMDLTGAQIETVLEQQWQRDANGKVPSRPFLRLGVSKGFTYTYKESPVTAPGQQDGTTVDTFQGEVTGMWLNGEPIDPGATYSVTVNSFLASGGDNFRELANGAHQADTGKVDLSAMVDYLAQFASDAPLPVDYSQRAVETSDVAPAEPGGDVAFDVSSWSMSTQADVKDSEITVKLGKKVLGTAPVDSTVGTDPYDNTGTAHVDVTLPVGADTGSTSLTLVGSDTGTRVHVPLKIKKAVPTLKVTVTPDRIVAGETRALVTVKVVAPNGIPATGAASVEWSGRQQGQGVGGSLVDGRFRARLPVFKKAGTKTLTIKYGGNDQLAKVTDTVTIIIRR</sequence>
<evidence type="ECO:0008006" key="7">
    <source>
        <dbReference type="Google" id="ProtNLM"/>
    </source>
</evidence>
<dbReference type="PRINTS" id="PR01607">
    <property type="entry name" value="APYRASEFAMLY"/>
</dbReference>
<evidence type="ECO:0000313" key="6">
    <source>
        <dbReference type="Proteomes" id="UP001501821"/>
    </source>
</evidence>
<evidence type="ECO:0000259" key="3">
    <source>
        <dbReference type="Pfam" id="PF00149"/>
    </source>
</evidence>
<evidence type="ECO:0000256" key="2">
    <source>
        <dbReference type="SAM" id="SignalP"/>
    </source>
</evidence>
<feature type="domain" description="Calcineurin-like phosphoesterase" evidence="3">
    <location>
        <begin position="42"/>
        <end position="272"/>
    </location>
</feature>
<reference evidence="6" key="1">
    <citation type="journal article" date="2019" name="Int. J. Syst. Evol. Microbiol.">
        <title>The Global Catalogue of Microorganisms (GCM) 10K type strain sequencing project: providing services to taxonomists for standard genome sequencing and annotation.</title>
        <authorList>
            <consortium name="The Broad Institute Genomics Platform"/>
            <consortium name="The Broad Institute Genome Sequencing Center for Infectious Disease"/>
            <person name="Wu L."/>
            <person name="Ma J."/>
        </authorList>
    </citation>
    <scope>NUCLEOTIDE SEQUENCE [LARGE SCALE GENOMIC DNA]</scope>
    <source>
        <strain evidence="6">JCM 16953</strain>
    </source>
</reference>
<dbReference type="PROSITE" id="PS00785">
    <property type="entry name" value="5_NUCLEOTIDASE_1"/>
    <property type="match status" value="1"/>
</dbReference>
<dbReference type="InterPro" id="IPR036907">
    <property type="entry name" value="5'-Nucleotdase_C_sf"/>
</dbReference>
<dbReference type="SUPFAM" id="SSF55816">
    <property type="entry name" value="5'-nucleotidase (syn. UDP-sugar hydrolase), C-terminal domain"/>
    <property type="match status" value="1"/>
</dbReference>
<organism evidence="5 6">
    <name type="scientific">Nocardioides panacisoli</name>
    <dbReference type="NCBI Taxonomy" id="627624"/>
    <lineage>
        <taxon>Bacteria</taxon>
        <taxon>Bacillati</taxon>
        <taxon>Actinomycetota</taxon>
        <taxon>Actinomycetes</taxon>
        <taxon>Propionibacteriales</taxon>
        <taxon>Nocardioidaceae</taxon>
        <taxon>Nocardioides</taxon>
    </lineage>
</organism>
<evidence type="ECO:0000259" key="4">
    <source>
        <dbReference type="Pfam" id="PF02872"/>
    </source>
</evidence>
<dbReference type="Pfam" id="PF02872">
    <property type="entry name" value="5_nucleotid_C"/>
    <property type="match status" value="1"/>
</dbReference>
<dbReference type="Gene3D" id="3.90.780.10">
    <property type="entry name" value="5'-Nucleotidase, C-terminal domain"/>
    <property type="match status" value="1"/>
</dbReference>
<dbReference type="Proteomes" id="UP001501821">
    <property type="component" value="Unassembled WGS sequence"/>
</dbReference>
<proteinExistence type="predicted"/>
<dbReference type="InterPro" id="IPR029052">
    <property type="entry name" value="Metallo-depent_PP-like"/>
</dbReference>
<dbReference type="InterPro" id="IPR008334">
    <property type="entry name" value="5'-Nucleotdase_C"/>
</dbReference>
<dbReference type="PANTHER" id="PTHR11575">
    <property type="entry name" value="5'-NUCLEOTIDASE-RELATED"/>
    <property type="match status" value="1"/>
</dbReference>
<dbReference type="SUPFAM" id="SSF56300">
    <property type="entry name" value="Metallo-dependent phosphatases"/>
    <property type="match status" value="1"/>
</dbReference>
<dbReference type="InterPro" id="IPR006179">
    <property type="entry name" value="5_nucleotidase/apyrase"/>
</dbReference>
<dbReference type="Pfam" id="PF00149">
    <property type="entry name" value="Metallophos"/>
    <property type="match status" value="1"/>
</dbReference>
<accession>A0ABP7I6Y9</accession>
<evidence type="ECO:0000313" key="5">
    <source>
        <dbReference type="EMBL" id="GAA3810668.1"/>
    </source>
</evidence>
<keyword evidence="1 2" id="KW-0732">Signal</keyword>
<feature type="signal peptide" evidence="2">
    <location>
        <begin position="1"/>
        <end position="35"/>
    </location>
</feature>
<keyword evidence="6" id="KW-1185">Reference proteome</keyword>